<proteinExistence type="predicted"/>
<sequence length="258" mass="28495">MEEIHDHRATDRSRGPRRGRVPSNSHPQPRTPELPDRQDSRTTDIGSTYVSVSNDSVDVHGCPSLLRSASESSSSTSTPSLDIGAGGYFDHSFEAFNLAATPLPVIASGSMPSGPGFQSSNFQPILRLDMVQQLPVPSNQHYGQGYLSDALCERPQSGINTRLDNPVVTPDFYHIPEFQTWDYPTVEHTSYHAQPQPSTYPQTAGTTPQDQEFGHHNTFYGRSVTPRYVYSEASGPPPFSNDPIVSYNNYYNPYPNSS</sequence>
<gene>
    <name evidence="2" type="ORF">P691DRAFT_811065</name>
</gene>
<feature type="region of interest" description="Disordered" evidence="1">
    <location>
        <begin position="1"/>
        <end position="61"/>
    </location>
</feature>
<evidence type="ECO:0000256" key="1">
    <source>
        <dbReference type="SAM" id="MobiDB-lite"/>
    </source>
</evidence>
<name>A0A9P5XG98_9AGAR</name>
<comment type="caution">
    <text evidence="2">The sequence shown here is derived from an EMBL/GenBank/DDBJ whole genome shotgun (WGS) entry which is preliminary data.</text>
</comment>
<feature type="compositionally biased region" description="Basic and acidic residues" evidence="1">
    <location>
        <begin position="1"/>
        <end position="14"/>
    </location>
</feature>
<accession>A0A9P5XG98</accession>
<reference evidence="2" key="1">
    <citation type="submission" date="2020-11" db="EMBL/GenBank/DDBJ databases">
        <authorList>
            <consortium name="DOE Joint Genome Institute"/>
            <person name="Ahrendt S."/>
            <person name="Riley R."/>
            <person name="Andreopoulos W."/>
            <person name="Labutti K."/>
            <person name="Pangilinan J."/>
            <person name="Ruiz-Duenas F.J."/>
            <person name="Barrasa J.M."/>
            <person name="Sanchez-Garcia M."/>
            <person name="Camarero S."/>
            <person name="Miyauchi S."/>
            <person name="Serrano A."/>
            <person name="Linde D."/>
            <person name="Babiker R."/>
            <person name="Drula E."/>
            <person name="Ayuso-Fernandez I."/>
            <person name="Pacheco R."/>
            <person name="Padilla G."/>
            <person name="Ferreira P."/>
            <person name="Barriuso J."/>
            <person name="Kellner H."/>
            <person name="Castanera R."/>
            <person name="Alfaro M."/>
            <person name="Ramirez L."/>
            <person name="Pisabarro A.G."/>
            <person name="Kuo A."/>
            <person name="Tritt A."/>
            <person name="Lipzen A."/>
            <person name="He G."/>
            <person name="Yan M."/>
            <person name="Ng V."/>
            <person name="Cullen D."/>
            <person name="Martin F."/>
            <person name="Rosso M.-N."/>
            <person name="Henrissat B."/>
            <person name="Hibbett D."/>
            <person name="Martinez A.T."/>
            <person name="Grigoriev I.V."/>
        </authorList>
    </citation>
    <scope>NUCLEOTIDE SEQUENCE</scope>
    <source>
        <strain evidence="2">MF-IS2</strain>
    </source>
</reference>
<feature type="compositionally biased region" description="Basic and acidic residues" evidence="1">
    <location>
        <begin position="33"/>
        <end position="42"/>
    </location>
</feature>
<feature type="compositionally biased region" description="Polar residues" evidence="1">
    <location>
        <begin position="43"/>
        <end position="56"/>
    </location>
</feature>
<evidence type="ECO:0000313" key="2">
    <source>
        <dbReference type="EMBL" id="KAF9450150.1"/>
    </source>
</evidence>
<evidence type="ECO:0000313" key="3">
    <source>
        <dbReference type="Proteomes" id="UP000807342"/>
    </source>
</evidence>
<protein>
    <submittedName>
        <fullName evidence="2">Uncharacterized protein</fullName>
    </submittedName>
</protein>
<dbReference type="Proteomes" id="UP000807342">
    <property type="component" value="Unassembled WGS sequence"/>
</dbReference>
<feature type="compositionally biased region" description="Polar residues" evidence="1">
    <location>
        <begin position="190"/>
        <end position="210"/>
    </location>
</feature>
<dbReference type="AlphaFoldDB" id="A0A9P5XG98"/>
<dbReference type="EMBL" id="MU151111">
    <property type="protein sequence ID" value="KAF9450150.1"/>
    <property type="molecule type" value="Genomic_DNA"/>
</dbReference>
<feature type="region of interest" description="Disordered" evidence="1">
    <location>
        <begin position="190"/>
        <end position="216"/>
    </location>
</feature>
<organism evidence="2 3">
    <name type="scientific">Macrolepiota fuliginosa MF-IS2</name>
    <dbReference type="NCBI Taxonomy" id="1400762"/>
    <lineage>
        <taxon>Eukaryota</taxon>
        <taxon>Fungi</taxon>
        <taxon>Dikarya</taxon>
        <taxon>Basidiomycota</taxon>
        <taxon>Agaricomycotina</taxon>
        <taxon>Agaricomycetes</taxon>
        <taxon>Agaricomycetidae</taxon>
        <taxon>Agaricales</taxon>
        <taxon>Agaricineae</taxon>
        <taxon>Agaricaceae</taxon>
        <taxon>Macrolepiota</taxon>
    </lineage>
</organism>
<keyword evidence="3" id="KW-1185">Reference proteome</keyword>